<evidence type="ECO:0000313" key="2">
    <source>
        <dbReference type="Proteomes" id="UP000008065"/>
    </source>
</evidence>
<dbReference type="Proteomes" id="UP000008065">
    <property type="component" value="Unassembled WGS sequence"/>
</dbReference>
<dbReference type="AlphaFoldDB" id="F8MV71"/>
<organism evidence="1 2">
    <name type="scientific">Neurospora tetrasperma (strain FGSC 2508 / ATCC MYA-4615 / P0657)</name>
    <dbReference type="NCBI Taxonomy" id="510951"/>
    <lineage>
        <taxon>Eukaryota</taxon>
        <taxon>Fungi</taxon>
        <taxon>Dikarya</taxon>
        <taxon>Ascomycota</taxon>
        <taxon>Pezizomycotina</taxon>
        <taxon>Sordariomycetes</taxon>
        <taxon>Sordariomycetidae</taxon>
        <taxon>Sordariales</taxon>
        <taxon>Sordariaceae</taxon>
        <taxon>Neurospora</taxon>
    </lineage>
</organism>
<dbReference type="RefSeq" id="XP_009854626.1">
    <property type="nucleotide sequence ID" value="XM_009856324.1"/>
</dbReference>
<dbReference type="KEGG" id="nte:NEUTE1DRAFT118288"/>
<accession>F8MV71</accession>
<dbReference type="VEuPathDB" id="FungiDB:NEUTE1DRAFT_118288"/>
<reference evidence="2" key="1">
    <citation type="journal article" date="2011" name="Genetics">
        <title>Massive changes in genome architecture accompany the transition to self-fertility in the filamentous fungus Neurospora tetrasperma.</title>
        <authorList>
            <person name="Ellison C.E."/>
            <person name="Stajich J.E."/>
            <person name="Jacobson D.J."/>
            <person name="Natvig D.O."/>
            <person name="Lapidus A."/>
            <person name="Foster B."/>
            <person name="Aerts A."/>
            <person name="Riley R."/>
            <person name="Lindquist E.A."/>
            <person name="Grigoriev I.V."/>
            <person name="Taylor J.W."/>
        </authorList>
    </citation>
    <scope>NUCLEOTIDE SEQUENCE [LARGE SCALE GENOMIC DNA]</scope>
    <source>
        <strain evidence="2">FGSC 2508 / P0657</strain>
    </source>
</reference>
<keyword evidence="2" id="KW-1185">Reference proteome</keyword>
<evidence type="ECO:0000313" key="1">
    <source>
        <dbReference type="EMBL" id="EGO54696.1"/>
    </source>
</evidence>
<protein>
    <submittedName>
        <fullName evidence="1">Uncharacterized protein</fullName>
    </submittedName>
</protein>
<sequence>MLWSLEDQASEHYVEQQSGVRILILSREWQRGYPVMVRKPMSGWVIVIVGVMVPG</sequence>
<dbReference type="HOGENOM" id="CLU_3032947_0_0_1"/>
<dbReference type="GeneID" id="20823518"/>
<name>F8MV71_NEUT8</name>
<proteinExistence type="predicted"/>
<dbReference type="EMBL" id="GL891307">
    <property type="protein sequence ID" value="EGO54696.1"/>
    <property type="molecule type" value="Genomic_DNA"/>
</dbReference>
<gene>
    <name evidence="1" type="ORF">NEUTE1DRAFT_118288</name>
</gene>